<keyword evidence="2" id="KW-1185">Reference proteome</keyword>
<accession>A0A7W9VU03</accession>
<gene>
    <name evidence="1" type="ORF">HNR59_000025</name>
</gene>
<sequence>MASHVVMLPPSGSPQSRSEQAILVRDRFSWPAFLVPPLWFLWHRLWLEAVVAIAVMGGTTVIGELAGMGPAGSLMGLLVSIYVGLEGQAMRIAALRRRGYTQWGVVEGGNADEAYIRYAHEAASAPDEPEPSPAIVPAEITGQRPAYRAAPAPSLGLIPYGRN</sequence>
<dbReference type="EMBL" id="JACHEU010000001">
    <property type="protein sequence ID" value="MBB6010680.1"/>
    <property type="molecule type" value="Genomic_DNA"/>
</dbReference>
<proteinExistence type="predicted"/>
<evidence type="ECO:0000313" key="2">
    <source>
        <dbReference type="Proteomes" id="UP000533306"/>
    </source>
</evidence>
<dbReference type="InterPro" id="IPR024399">
    <property type="entry name" value="DUF2628"/>
</dbReference>
<name>A0A7W9VU03_9HYPH</name>
<dbReference type="Pfam" id="PF10947">
    <property type="entry name" value="DUF2628"/>
    <property type="match status" value="1"/>
</dbReference>
<evidence type="ECO:0000313" key="1">
    <source>
        <dbReference type="EMBL" id="MBB6010680.1"/>
    </source>
</evidence>
<protein>
    <submittedName>
        <fullName evidence="1">Putative lipid-binding transport protein (Tim44 family)</fullName>
    </submittedName>
</protein>
<dbReference type="RefSeq" id="WP_183824235.1">
    <property type="nucleotide sequence ID" value="NZ_JACHEU010000001.1"/>
</dbReference>
<dbReference type="AlphaFoldDB" id="A0A7W9VU03"/>
<organism evidence="1 2">
    <name type="scientific">Aquamicrobium lusatiense</name>
    <dbReference type="NCBI Taxonomy" id="89772"/>
    <lineage>
        <taxon>Bacteria</taxon>
        <taxon>Pseudomonadati</taxon>
        <taxon>Pseudomonadota</taxon>
        <taxon>Alphaproteobacteria</taxon>
        <taxon>Hyphomicrobiales</taxon>
        <taxon>Phyllobacteriaceae</taxon>
        <taxon>Aquamicrobium</taxon>
    </lineage>
</organism>
<reference evidence="1 2" key="1">
    <citation type="submission" date="2020-08" db="EMBL/GenBank/DDBJ databases">
        <title>Genomic Encyclopedia of Type Strains, Phase IV (KMG-IV): sequencing the most valuable type-strain genomes for metagenomic binning, comparative biology and taxonomic classification.</title>
        <authorList>
            <person name="Goeker M."/>
        </authorList>
    </citation>
    <scope>NUCLEOTIDE SEQUENCE [LARGE SCALE GENOMIC DNA]</scope>
    <source>
        <strain evidence="1 2">DSM 11099</strain>
    </source>
</reference>
<dbReference type="Proteomes" id="UP000533306">
    <property type="component" value="Unassembled WGS sequence"/>
</dbReference>
<comment type="caution">
    <text evidence="1">The sequence shown here is derived from an EMBL/GenBank/DDBJ whole genome shotgun (WGS) entry which is preliminary data.</text>
</comment>